<feature type="transmembrane region" description="Helical" evidence="6">
    <location>
        <begin position="7"/>
        <end position="31"/>
    </location>
</feature>
<comment type="subcellular location">
    <subcellularLocation>
        <location evidence="1">Cell membrane</location>
        <topology evidence="1">Multi-pass membrane protein</topology>
    </subcellularLocation>
</comment>
<keyword evidence="3 6" id="KW-0812">Transmembrane</keyword>
<protein>
    <submittedName>
        <fullName evidence="7">MFS transporter</fullName>
    </submittedName>
</protein>
<feature type="transmembrane region" description="Helical" evidence="6">
    <location>
        <begin position="95"/>
        <end position="114"/>
    </location>
</feature>
<evidence type="ECO:0000313" key="7">
    <source>
        <dbReference type="EMBL" id="TYS58398.1"/>
    </source>
</evidence>
<feature type="transmembrane region" description="Helical" evidence="6">
    <location>
        <begin position="251"/>
        <end position="274"/>
    </location>
</feature>
<evidence type="ECO:0000256" key="5">
    <source>
        <dbReference type="ARBA" id="ARBA00023136"/>
    </source>
</evidence>
<dbReference type="Gene3D" id="1.20.1250.20">
    <property type="entry name" value="MFS general substrate transporter like domains"/>
    <property type="match status" value="1"/>
</dbReference>
<proteinExistence type="predicted"/>
<dbReference type="InterPro" id="IPR011701">
    <property type="entry name" value="MFS"/>
</dbReference>
<evidence type="ECO:0000313" key="8">
    <source>
        <dbReference type="Proteomes" id="UP000322524"/>
    </source>
</evidence>
<feature type="transmembrane region" description="Helical" evidence="6">
    <location>
        <begin position="165"/>
        <end position="184"/>
    </location>
</feature>
<name>A0A5D4S813_9BACI</name>
<keyword evidence="4 6" id="KW-1133">Transmembrane helix</keyword>
<feature type="transmembrane region" description="Helical" evidence="6">
    <location>
        <begin position="37"/>
        <end position="58"/>
    </location>
</feature>
<feature type="transmembrane region" description="Helical" evidence="6">
    <location>
        <begin position="347"/>
        <end position="365"/>
    </location>
</feature>
<dbReference type="GO" id="GO:0022857">
    <property type="term" value="F:transmembrane transporter activity"/>
    <property type="evidence" value="ECO:0007669"/>
    <property type="project" value="InterPro"/>
</dbReference>
<feature type="transmembrane region" description="Helical" evidence="6">
    <location>
        <begin position="371"/>
        <end position="392"/>
    </location>
</feature>
<keyword evidence="2" id="KW-1003">Cell membrane</keyword>
<dbReference type="Pfam" id="PF07690">
    <property type="entry name" value="MFS_1"/>
    <property type="match status" value="1"/>
</dbReference>
<dbReference type="EMBL" id="VTEV01000019">
    <property type="protein sequence ID" value="TYS58398.1"/>
    <property type="molecule type" value="Genomic_DNA"/>
</dbReference>
<dbReference type="InterPro" id="IPR036259">
    <property type="entry name" value="MFS_trans_sf"/>
</dbReference>
<dbReference type="SUPFAM" id="SSF103473">
    <property type="entry name" value="MFS general substrate transporter"/>
    <property type="match status" value="1"/>
</dbReference>
<reference evidence="7 8" key="1">
    <citation type="submission" date="2019-08" db="EMBL/GenBank/DDBJ databases">
        <title>Bacillus genomes from the desert of Cuatro Cienegas, Coahuila.</title>
        <authorList>
            <person name="Olmedo-Alvarez G."/>
        </authorList>
    </citation>
    <scope>NUCLEOTIDE SEQUENCE [LARGE SCALE GENOMIC DNA]</scope>
    <source>
        <strain evidence="7 8">CH28_1T</strain>
    </source>
</reference>
<accession>A0A5D4S813</accession>
<feature type="transmembrane region" description="Helical" evidence="6">
    <location>
        <begin position="135"/>
        <end position="159"/>
    </location>
</feature>
<comment type="caution">
    <text evidence="7">The sequence shown here is derived from an EMBL/GenBank/DDBJ whole genome shotgun (WGS) entry which is preliminary data.</text>
</comment>
<feature type="transmembrane region" description="Helical" evidence="6">
    <location>
        <begin position="223"/>
        <end position="245"/>
    </location>
</feature>
<evidence type="ECO:0000256" key="6">
    <source>
        <dbReference type="SAM" id="Phobius"/>
    </source>
</evidence>
<evidence type="ECO:0000256" key="2">
    <source>
        <dbReference type="ARBA" id="ARBA00022475"/>
    </source>
</evidence>
<dbReference type="PANTHER" id="PTHR23513">
    <property type="entry name" value="INTEGRAL MEMBRANE EFFLUX PROTEIN-RELATED"/>
    <property type="match status" value="1"/>
</dbReference>
<evidence type="ECO:0000256" key="3">
    <source>
        <dbReference type="ARBA" id="ARBA00022692"/>
    </source>
</evidence>
<dbReference type="CDD" id="cd06173">
    <property type="entry name" value="MFS_MefA_like"/>
    <property type="match status" value="1"/>
</dbReference>
<sequence length="409" mass="45504">MPRSFYNLVISMSSSRLSFAFFTMTFITILYSETGSATLASTVTLTTTVAQIVCGIFLPGLTKLYSSKAILYFSQISQLIIFILLVIFFNLDLSNFTIVLLFVLNFFLGLFYAATNPIKNAIVPRIIENNVLVRANTFLATSDQTLLLIGWTLGGVLIAKLGDTILLMISFVLLTISLISLKLTNIPSDTRSLKKSKRYAVFYKTWTVLFTHPKLRTITLMDITHGFGGTVWIGAVTLAFVTEVYNLGESWWGYINAAYFTGTILGGLFIWKVANRIQNNYIKAILISSFSLAILTISYGIIPISFIGLVLVVIMGPFFQLMSISTRSYIQQEIEKEELASVFASRATLNQIIFSISIFLIGLIVDLFGAQFAYMFSGALLFISTIIGTWSFKSARIDSGKNMQKEVNT</sequence>
<evidence type="ECO:0000256" key="4">
    <source>
        <dbReference type="ARBA" id="ARBA00022989"/>
    </source>
</evidence>
<organism evidence="7 8">
    <name type="scientific">Sutcliffiella horikoshii</name>
    <dbReference type="NCBI Taxonomy" id="79883"/>
    <lineage>
        <taxon>Bacteria</taxon>
        <taxon>Bacillati</taxon>
        <taxon>Bacillota</taxon>
        <taxon>Bacilli</taxon>
        <taxon>Bacillales</taxon>
        <taxon>Bacillaceae</taxon>
        <taxon>Sutcliffiella</taxon>
    </lineage>
</organism>
<dbReference type="GO" id="GO:0005886">
    <property type="term" value="C:plasma membrane"/>
    <property type="evidence" value="ECO:0007669"/>
    <property type="project" value="UniProtKB-SubCell"/>
</dbReference>
<dbReference type="OrthoDB" id="2351575at2"/>
<dbReference type="Proteomes" id="UP000322524">
    <property type="component" value="Unassembled WGS sequence"/>
</dbReference>
<feature type="transmembrane region" description="Helical" evidence="6">
    <location>
        <begin position="307"/>
        <end position="326"/>
    </location>
</feature>
<feature type="transmembrane region" description="Helical" evidence="6">
    <location>
        <begin position="70"/>
        <end position="89"/>
    </location>
</feature>
<gene>
    <name evidence="7" type="ORF">FZC76_22635</name>
</gene>
<dbReference type="PANTHER" id="PTHR23513:SF19">
    <property type="entry name" value="MAJOR FACILITATOR SUPERFAMILY (MFS) PROFILE DOMAIN-CONTAINING PROTEIN"/>
    <property type="match status" value="1"/>
</dbReference>
<dbReference type="AlphaFoldDB" id="A0A5D4S813"/>
<feature type="transmembrane region" description="Helical" evidence="6">
    <location>
        <begin position="281"/>
        <end position="301"/>
    </location>
</feature>
<keyword evidence="5 6" id="KW-0472">Membrane</keyword>
<evidence type="ECO:0000256" key="1">
    <source>
        <dbReference type="ARBA" id="ARBA00004651"/>
    </source>
</evidence>